<dbReference type="SMART" id="SM00665">
    <property type="entry name" value="B561"/>
    <property type="match status" value="1"/>
</dbReference>
<dbReference type="Proteomes" id="UP001652623">
    <property type="component" value="Chromosome 9"/>
</dbReference>
<evidence type="ECO:0000313" key="12">
    <source>
        <dbReference type="Proteomes" id="UP001652623"/>
    </source>
</evidence>
<feature type="chain" id="PRO_5046570086" evidence="9">
    <location>
        <begin position="26"/>
        <end position="366"/>
    </location>
</feature>
<protein>
    <submittedName>
        <fullName evidence="13">Cytochrome b561 and DOMON domain-containing protein At3g07570</fullName>
    </submittedName>
</protein>
<comment type="subcellular location">
    <subcellularLocation>
        <location evidence="1">Membrane</location>
    </subcellularLocation>
</comment>
<evidence type="ECO:0000256" key="8">
    <source>
        <dbReference type="SAM" id="Phobius"/>
    </source>
</evidence>
<dbReference type="PROSITE" id="PS50939">
    <property type="entry name" value="CYTOCHROME_B561"/>
    <property type="match status" value="1"/>
</dbReference>
<evidence type="ECO:0000256" key="9">
    <source>
        <dbReference type="SAM" id="SignalP"/>
    </source>
</evidence>
<proteinExistence type="predicted"/>
<feature type="signal peptide" evidence="9">
    <location>
        <begin position="1"/>
        <end position="25"/>
    </location>
</feature>
<accession>A0ABM3IXM8</accession>
<evidence type="ECO:0000256" key="3">
    <source>
        <dbReference type="ARBA" id="ARBA00022692"/>
    </source>
</evidence>
<keyword evidence="2" id="KW-0813">Transport</keyword>
<sequence length="366" mass="40039">MKGTCCFILLITITSLGLLSSFVNSQTDSCSLNLNLNAVVPFNTSSLHCLAAWDAEGFILRYEQSSSNVWSFVLSAPGDTNSYIAIGFSSNGKMVGSSAVVGWSSNGTGVVKQYYLGGTSPRLVEPDKGNLELLPNSSSIIAQSSRLYLTFQLETNLPLSRLIYSVGPDGIFPAAPNYILTQHRNKVSTSVNYNTGRTVLQTPYKTLKRSHGILNMLGWGILLIIGTIIARHLKQWDPVWFYLHAVIQSLGFGVGLAGVICGFILNDKLDADVSAHKGLGISILVLGCLQVMALLARPDKESKIRKYWNWYHHTLGRILIIFVVANIFYGIHLGESGKGWAAGYAAVVTIMFVVALLLELKMWCRK</sequence>
<feature type="transmembrane region" description="Helical" evidence="8">
    <location>
        <begin position="242"/>
        <end position="265"/>
    </location>
</feature>
<keyword evidence="7 8" id="KW-0472">Membrane</keyword>
<dbReference type="RefSeq" id="XP_048337489.2">
    <property type="nucleotide sequence ID" value="XM_048481532.2"/>
</dbReference>
<dbReference type="PIRSF" id="PIRSF037471">
    <property type="entry name" value="UCP037471"/>
    <property type="match status" value="1"/>
</dbReference>
<feature type="transmembrane region" description="Helical" evidence="8">
    <location>
        <begin position="212"/>
        <end position="230"/>
    </location>
</feature>
<keyword evidence="3 8" id="KW-0812">Transmembrane</keyword>
<dbReference type="Pfam" id="PF03188">
    <property type="entry name" value="Cytochrom_B561"/>
    <property type="match status" value="1"/>
</dbReference>
<evidence type="ECO:0000259" key="11">
    <source>
        <dbReference type="PROSITE" id="PS50939"/>
    </source>
</evidence>
<dbReference type="InterPro" id="IPR045266">
    <property type="entry name" value="DOH_DOMON"/>
</dbReference>
<feature type="transmembrane region" description="Helical" evidence="8">
    <location>
        <begin position="341"/>
        <end position="360"/>
    </location>
</feature>
<dbReference type="CDD" id="cd08760">
    <property type="entry name" value="Cyt_b561_FRRS1_like"/>
    <property type="match status" value="1"/>
</dbReference>
<keyword evidence="12" id="KW-1185">Reference proteome</keyword>
<feature type="domain" description="DOMON" evidence="10">
    <location>
        <begin position="56"/>
        <end position="170"/>
    </location>
</feature>
<evidence type="ECO:0000256" key="5">
    <source>
        <dbReference type="ARBA" id="ARBA00022982"/>
    </source>
</evidence>
<dbReference type="InterPro" id="IPR006593">
    <property type="entry name" value="Cyt_b561/ferric_Rdtase_TM"/>
</dbReference>
<evidence type="ECO:0000256" key="4">
    <source>
        <dbReference type="ARBA" id="ARBA00022729"/>
    </source>
</evidence>
<keyword evidence="5" id="KW-0249">Electron transport</keyword>
<evidence type="ECO:0000256" key="7">
    <source>
        <dbReference type="ARBA" id="ARBA00023136"/>
    </source>
</evidence>
<reference evidence="13" key="1">
    <citation type="submission" date="2025-08" db="UniProtKB">
        <authorList>
            <consortium name="RefSeq"/>
        </authorList>
    </citation>
    <scope>IDENTIFICATION</scope>
    <source>
        <tissue evidence="13">Seedling</tissue>
    </source>
</reference>
<name>A0ABM3IXM8_ZIZJJ</name>
<evidence type="ECO:0000259" key="10">
    <source>
        <dbReference type="PROSITE" id="PS50836"/>
    </source>
</evidence>
<dbReference type="InterPro" id="IPR005018">
    <property type="entry name" value="DOMON_domain"/>
</dbReference>
<keyword evidence="6 8" id="KW-1133">Transmembrane helix</keyword>
<dbReference type="CDD" id="cd09631">
    <property type="entry name" value="DOMON_DOH"/>
    <property type="match status" value="1"/>
</dbReference>
<dbReference type="PANTHER" id="PTHR23130:SF171">
    <property type="entry name" value="OS01G0895300 PROTEIN"/>
    <property type="match status" value="1"/>
</dbReference>
<evidence type="ECO:0000256" key="1">
    <source>
        <dbReference type="ARBA" id="ARBA00004370"/>
    </source>
</evidence>
<dbReference type="Pfam" id="PF03351">
    <property type="entry name" value="DOMON"/>
    <property type="match status" value="1"/>
</dbReference>
<dbReference type="PANTHER" id="PTHR23130">
    <property type="entry name" value="CYTOCHROME B561 AND DOMON DOMAIN-CONTAINING PROTEIN"/>
    <property type="match status" value="1"/>
</dbReference>
<keyword evidence="4 9" id="KW-0732">Signal</keyword>
<evidence type="ECO:0000256" key="2">
    <source>
        <dbReference type="ARBA" id="ARBA00022448"/>
    </source>
</evidence>
<dbReference type="InterPro" id="IPR017214">
    <property type="entry name" value="UCP037471"/>
</dbReference>
<dbReference type="GeneID" id="107427143"/>
<feature type="transmembrane region" description="Helical" evidence="8">
    <location>
        <begin position="277"/>
        <end position="296"/>
    </location>
</feature>
<gene>
    <name evidence="13" type="primary">LOC107427143</name>
</gene>
<dbReference type="SMART" id="SM00664">
    <property type="entry name" value="DoH"/>
    <property type="match status" value="1"/>
</dbReference>
<feature type="domain" description="Cytochrome b561" evidence="11">
    <location>
        <begin position="175"/>
        <end position="366"/>
    </location>
</feature>
<dbReference type="Gene3D" id="1.20.120.1770">
    <property type="match status" value="1"/>
</dbReference>
<evidence type="ECO:0000256" key="6">
    <source>
        <dbReference type="ARBA" id="ARBA00022989"/>
    </source>
</evidence>
<evidence type="ECO:0000313" key="13">
    <source>
        <dbReference type="RefSeq" id="XP_048337489.2"/>
    </source>
</evidence>
<dbReference type="PROSITE" id="PS50836">
    <property type="entry name" value="DOMON"/>
    <property type="match status" value="1"/>
</dbReference>
<feature type="transmembrane region" description="Helical" evidence="8">
    <location>
        <begin position="308"/>
        <end position="329"/>
    </location>
</feature>
<organism evidence="12 13">
    <name type="scientific">Ziziphus jujuba</name>
    <name type="common">Chinese jujube</name>
    <name type="synonym">Ziziphus sativa</name>
    <dbReference type="NCBI Taxonomy" id="326968"/>
    <lineage>
        <taxon>Eukaryota</taxon>
        <taxon>Viridiplantae</taxon>
        <taxon>Streptophyta</taxon>
        <taxon>Embryophyta</taxon>
        <taxon>Tracheophyta</taxon>
        <taxon>Spermatophyta</taxon>
        <taxon>Magnoliopsida</taxon>
        <taxon>eudicotyledons</taxon>
        <taxon>Gunneridae</taxon>
        <taxon>Pentapetalae</taxon>
        <taxon>rosids</taxon>
        <taxon>fabids</taxon>
        <taxon>Rosales</taxon>
        <taxon>Rhamnaceae</taxon>
        <taxon>Paliureae</taxon>
        <taxon>Ziziphus</taxon>
    </lineage>
</organism>